<keyword evidence="3" id="KW-1185">Reference proteome</keyword>
<feature type="region of interest" description="Disordered" evidence="1">
    <location>
        <begin position="207"/>
        <end position="236"/>
    </location>
</feature>
<dbReference type="AlphaFoldDB" id="A0AAV4D055"/>
<reference evidence="2 3" key="1">
    <citation type="journal article" date="2021" name="Elife">
        <title>Chloroplast acquisition without the gene transfer in kleptoplastic sea slugs, Plakobranchus ocellatus.</title>
        <authorList>
            <person name="Maeda T."/>
            <person name="Takahashi S."/>
            <person name="Yoshida T."/>
            <person name="Shimamura S."/>
            <person name="Takaki Y."/>
            <person name="Nagai Y."/>
            <person name="Toyoda A."/>
            <person name="Suzuki Y."/>
            <person name="Arimoto A."/>
            <person name="Ishii H."/>
            <person name="Satoh N."/>
            <person name="Nishiyama T."/>
            <person name="Hasebe M."/>
            <person name="Maruyama T."/>
            <person name="Minagawa J."/>
            <person name="Obokata J."/>
            <person name="Shigenobu S."/>
        </authorList>
    </citation>
    <scope>NUCLEOTIDE SEQUENCE [LARGE SCALE GENOMIC DNA]</scope>
</reference>
<comment type="caution">
    <text evidence="2">The sequence shown here is derived from an EMBL/GenBank/DDBJ whole genome shotgun (WGS) entry which is preliminary data.</text>
</comment>
<dbReference type="Proteomes" id="UP000735302">
    <property type="component" value="Unassembled WGS sequence"/>
</dbReference>
<dbReference type="EMBL" id="BLXT01007237">
    <property type="protein sequence ID" value="GFO37366.1"/>
    <property type="molecule type" value="Genomic_DNA"/>
</dbReference>
<evidence type="ECO:0000256" key="1">
    <source>
        <dbReference type="SAM" id="MobiDB-lite"/>
    </source>
</evidence>
<gene>
    <name evidence="2" type="ORF">PoB_006387100</name>
</gene>
<accession>A0AAV4D055</accession>
<protein>
    <submittedName>
        <fullName evidence="2">Uncharacterized protein</fullName>
    </submittedName>
</protein>
<proteinExistence type="predicted"/>
<name>A0AAV4D055_9GAST</name>
<feature type="compositionally biased region" description="Low complexity" evidence="1">
    <location>
        <begin position="36"/>
        <end position="45"/>
    </location>
</feature>
<feature type="compositionally biased region" description="Gly residues" evidence="1">
    <location>
        <begin position="46"/>
        <end position="56"/>
    </location>
</feature>
<organism evidence="2 3">
    <name type="scientific">Plakobranchus ocellatus</name>
    <dbReference type="NCBI Taxonomy" id="259542"/>
    <lineage>
        <taxon>Eukaryota</taxon>
        <taxon>Metazoa</taxon>
        <taxon>Spiralia</taxon>
        <taxon>Lophotrochozoa</taxon>
        <taxon>Mollusca</taxon>
        <taxon>Gastropoda</taxon>
        <taxon>Heterobranchia</taxon>
        <taxon>Euthyneura</taxon>
        <taxon>Panpulmonata</taxon>
        <taxon>Sacoglossa</taxon>
        <taxon>Placobranchoidea</taxon>
        <taxon>Plakobranchidae</taxon>
        <taxon>Plakobranchus</taxon>
    </lineage>
</organism>
<evidence type="ECO:0000313" key="3">
    <source>
        <dbReference type="Proteomes" id="UP000735302"/>
    </source>
</evidence>
<evidence type="ECO:0000313" key="2">
    <source>
        <dbReference type="EMBL" id="GFO37366.1"/>
    </source>
</evidence>
<sequence length="278" mass="29737">MASSYGDTADDVNNNVTTEMRCCEGRDYTSSSLGMTLLSSKSSSSDGGGSCGGGSGAADSSSRNNNSISRLLRSEVPNRNRHIDTCSVVASSSRPIFSLVSSEETSPFDGPIDKADYWDCDRFENRSPDNGIDYNPLVTDISDFEDNDNNDNIEDECDDEDDVIMNYSNGDVLYNDCGLDIPEDDGCGHSGHNCDGVIDHRNPATATLQSRPASDKASKNVTSQEGNSGEDFGSFKLPGNEGVDMSSFDLSSLVMEGGWGDDGTGSLSDRIRQVDLNM</sequence>
<feature type="region of interest" description="Disordered" evidence="1">
    <location>
        <begin position="36"/>
        <end position="65"/>
    </location>
</feature>